<protein>
    <submittedName>
        <fullName evidence="1">Uncharacterized protein</fullName>
    </submittedName>
</protein>
<accession>A0A521F3L3</accession>
<evidence type="ECO:0000313" key="1">
    <source>
        <dbReference type="EMBL" id="SMO90626.1"/>
    </source>
</evidence>
<name>A0A521F3L3_9FLAO</name>
<reference evidence="1 2" key="1">
    <citation type="submission" date="2017-05" db="EMBL/GenBank/DDBJ databases">
        <authorList>
            <person name="Varghese N."/>
            <person name="Submissions S."/>
        </authorList>
    </citation>
    <scope>NUCLEOTIDE SEQUENCE [LARGE SCALE GENOMIC DNA]</scope>
    <source>
        <strain evidence="1 2">DSM 19382</strain>
    </source>
</reference>
<dbReference type="EMBL" id="FXTA01000006">
    <property type="protein sequence ID" value="SMO90626.1"/>
    <property type="molecule type" value="Genomic_DNA"/>
</dbReference>
<proteinExistence type="predicted"/>
<sequence length="45" mass="5411">MQLFKLKIQIFYSNNSMLHFFDLTGKWDFFPDVSDKGGLFKKHKI</sequence>
<evidence type="ECO:0000313" key="2">
    <source>
        <dbReference type="Proteomes" id="UP000317289"/>
    </source>
</evidence>
<dbReference type="AlphaFoldDB" id="A0A521F3L3"/>
<dbReference type="Proteomes" id="UP000317289">
    <property type="component" value="Unassembled WGS sequence"/>
</dbReference>
<gene>
    <name evidence="1" type="ORF">SAMN06265349_106197</name>
</gene>
<organism evidence="1 2">
    <name type="scientific">Flavobacterium resistens</name>
    <dbReference type="NCBI Taxonomy" id="443612"/>
    <lineage>
        <taxon>Bacteria</taxon>
        <taxon>Pseudomonadati</taxon>
        <taxon>Bacteroidota</taxon>
        <taxon>Flavobacteriia</taxon>
        <taxon>Flavobacteriales</taxon>
        <taxon>Flavobacteriaceae</taxon>
        <taxon>Flavobacterium</taxon>
    </lineage>
</organism>